<dbReference type="InterPro" id="IPR036249">
    <property type="entry name" value="Thioredoxin-like_sf"/>
</dbReference>
<accession>A0A0F9RXJ3</accession>
<dbReference type="Gene3D" id="3.40.30.10">
    <property type="entry name" value="Glutaredoxin"/>
    <property type="match status" value="1"/>
</dbReference>
<sequence length="92" mass="10963">MHKRIMFWARECPHCKAMMPHVDKLEKETDIKLERLEIWHNEKNADLMRSYKPIIAPKCGGQLKTPTFFNTETNDVICGEVEYEKLKEWALK</sequence>
<protein>
    <recommendedName>
        <fullName evidence="1">Thioredoxin domain-containing protein</fullName>
    </recommendedName>
</protein>
<comment type="caution">
    <text evidence="2">The sequence shown here is derived from an EMBL/GenBank/DDBJ whole genome shotgun (WGS) entry which is preliminary data.</text>
</comment>
<dbReference type="InterPro" id="IPR013766">
    <property type="entry name" value="Thioredoxin_domain"/>
</dbReference>
<organism evidence="2">
    <name type="scientific">marine sediment metagenome</name>
    <dbReference type="NCBI Taxonomy" id="412755"/>
    <lineage>
        <taxon>unclassified sequences</taxon>
        <taxon>metagenomes</taxon>
        <taxon>ecological metagenomes</taxon>
    </lineage>
</organism>
<evidence type="ECO:0000259" key="1">
    <source>
        <dbReference type="Pfam" id="PF00085"/>
    </source>
</evidence>
<proteinExistence type="predicted"/>
<gene>
    <name evidence="2" type="ORF">LCGC14_0841830</name>
</gene>
<dbReference type="CDD" id="cd02947">
    <property type="entry name" value="TRX_family"/>
    <property type="match status" value="1"/>
</dbReference>
<name>A0A0F9RXJ3_9ZZZZ</name>
<dbReference type="EMBL" id="LAZR01002469">
    <property type="protein sequence ID" value="KKN29656.1"/>
    <property type="molecule type" value="Genomic_DNA"/>
</dbReference>
<evidence type="ECO:0000313" key="2">
    <source>
        <dbReference type="EMBL" id="KKN29656.1"/>
    </source>
</evidence>
<reference evidence="2" key="1">
    <citation type="journal article" date="2015" name="Nature">
        <title>Complex archaea that bridge the gap between prokaryotes and eukaryotes.</title>
        <authorList>
            <person name="Spang A."/>
            <person name="Saw J.H."/>
            <person name="Jorgensen S.L."/>
            <person name="Zaremba-Niedzwiedzka K."/>
            <person name="Martijn J."/>
            <person name="Lind A.E."/>
            <person name="van Eijk R."/>
            <person name="Schleper C."/>
            <person name="Guy L."/>
            <person name="Ettema T.J."/>
        </authorList>
    </citation>
    <scope>NUCLEOTIDE SEQUENCE</scope>
</reference>
<dbReference type="SUPFAM" id="SSF52833">
    <property type="entry name" value="Thioredoxin-like"/>
    <property type="match status" value="1"/>
</dbReference>
<feature type="domain" description="Thioredoxin" evidence="1">
    <location>
        <begin position="5"/>
        <end position="45"/>
    </location>
</feature>
<dbReference type="Pfam" id="PF00085">
    <property type="entry name" value="Thioredoxin"/>
    <property type="match status" value="1"/>
</dbReference>
<dbReference type="AlphaFoldDB" id="A0A0F9RXJ3"/>